<dbReference type="CDD" id="cd00761">
    <property type="entry name" value="Glyco_tranf_GTA_type"/>
    <property type="match status" value="1"/>
</dbReference>
<dbReference type="Gene3D" id="3.90.550.10">
    <property type="entry name" value="Spore Coat Polysaccharide Biosynthesis Protein SpsA, Chain A"/>
    <property type="match status" value="1"/>
</dbReference>
<protein>
    <recommendedName>
        <fullName evidence="6">Glycosyltransferase</fullName>
    </recommendedName>
</protein>
<proteinExistence type="predicted"/>
<dbReference type="SUPFAM" id="SSF53448">
    <property type="entry name" value="Nucleotide-diphospho-sugar transferases"/>
    <property type="match status" value="1"/>
</dbReference>
<dbReference type="SUPFAM" id="SSF53756">
    <property type="entry name" value="UDP-Glycosyltransferase/glycogen phosphorylase"/>
    <property type="match status" value="1"/>
</dbReference>
<dbReference type="KEGG" id="azz:DEW08_30240"/>
<dbReference type="PANTHER" id="PTHR46401">
    <property type="entry name" value="GLYCOSYLTRANSFERASE WBBK-RELATED"/>
    <property type="match status" value="1"/>
</dbReference>
<evidence type="ECO:0000256" key="1">
    <source>
        <dbReference type="ARBA" id="ARBA00022679"/>
    </source>
</evidence>
<geneLocation type="plasmid" evidence="4 5">
    <name>unnamed4</name>
</geneLocation>
<dbReference type="RefSeq" id="WP_109334456.1">
    <property type="nucleotide sequence ID" value="NZ_CP029359.1"/>
</dbReference>
<dbReference type="Proteomes" id="UP000245629">
    <property type="component" value="Plasmid unnamed4"/>
</dbReference>
<feature type="domain" description="Glycosyltransferase 2-like" evidence="3">
    <location>
        <begin position="586"/>
        <end position="694"/>
    </location>
</feature>
<feature type="domain" description="Glycosyl transferase family 1" evidence="2">
    <location>
        <begin position="217"/>
        <end position="374"/>
    </location>
</feature>
<dbReference type="GO" id="GO:0016757">
    <property type="term" value="F:glycosyltransferase activity"/>
    <property type="evidence" value="ECO:0007669"/>
    <property type="project" value="InterPro"/>
</dbReference>
<keyword evidence="4" id="KW-0614">Plasmid</keyword>
<accession>A0A2S2D0Y0</accession>
<evidence type="ECO:0000313" key="5">
    <source>
        <dbReference type="Proteomes" id="UP000245629"/>
    </source>
</evidence>
<name>A0A2S2D0Y0_9PROT</name>
<evidence type="ECO:0000259" key="3">
    <source>
        <dbReference type="Pfam" id="PF00535"/>
    </source>
</evidence>
<evidence type="ECO:0000259" key="2">
    <source>
        <dbReference type="Pfam" id="PF00534"/>
    </source>
</evidence>
<reference evidence="5" key="1">
    <citation type="submission" date="2018-05" db="EMBL/GenBank/DDBJ databases">
        <title>Azospirillum thermophila sp. nov., a novel isolated from hot spring.</title>
        <authorList>
            <person name="Zhao Z."/>
        </authorList>
    </citation>
    <scope>NUCLEOTIDE SEQUENCE [LARGE SCALE GENOMIC DNA]</scope>
    <source>
        <strain evidence="5">CFH 70021</strain>
        <plasmid evidence="5">unnamed4</plasmid>
    </source>
</reference>
<keyword evidence="5" id="KW-1185">Reference proteome</keyword>
<dbReference type="EMBL" id="CP029359">
    <property type="protein sequence ID" value="AWK90290.1"/>
    <property type="molecule type" value="Genomic_DNA"/>
</dbReference>
<dbReference type="InterPro" id="IPR001173">
    <property type="entry name" value="Glyco_trans_2-like"/>
</dbReference>
<evidence type="ECO:0008006" key="6">
    <source>
        <dbReference type="Google" id="ProtNLM"/>
    </source>
</evidence>
<organism evidence="4 5">
    <name type="scientific">Azospirillum thermophilum</name>
    <dbReference type="NCBI Taxonomy" id="2202148"/>
    <lineage>
        <taxon>Bacteria</taxon>
        <taxon>Pseudomonadati</taxon>
        <taxon>Pseudomonadota</taxon>
        <taxon>Alphaproteobacteria</taxon>
        <taxon>Rhodospirillales</taxon>
        <taxon>Azospirillaceae</taxon>
        <taxon>Azospirillum</taxon>
    </lineage>
</organism>
<evidence type="ECO:0000313" key="4">
    <source>
        <dbReference type="EMBL" id="AWK90290.1"/>
    </source>
</evidence>
<dbReference type="Gene3D" id="3.40.50.2000">
    <property type="entry name" value="Glycogen Phosphorylase B"/>
    <property type="match status" value="1"/>
</dbReference>
<dbReference type="OrthoDB" id="9816424at2"/>
<dbReference type="InterPro" id="IPR001296">
    <property type="entry name" value="Glyco_trans_1"/>
</dbReference>
<dbReference type="AlphaFoldDB" id="A0A2S2D0Y0"/>
<dbReference type="PANTHER" id="PTHR46401:SF2">
    <property type="entry name" value="GLYCOSYLTRANSFERASE WBBK-RELATED"/>
    <property type="match status" value="1"/>
</dbReference>
<dbReference type="Pfam" id="PF00535">
    <property type="entry name" value="Glycos_transf_2"/>
    <property type="match status" value="1"/>
</dbReference>
<keyword evidence="1" id="KW-0808">Transferase</keyword>
<dbReference type="GO" id="GO:0009103">
    <property type="term" value="P:lipopolysaccharide biosynthetic process"/>
    <property type="evidence" value="ECO:0007669"/>
    <property type="project" value="TreeGrafter"/>
</dbReference>
<gene>
    <name evidence="4" type="ORF">DEW08_30240</name>
</gene>
<dbReference type="InterPro" id="IPR029044">
    <property type="entry name" value="Nucleotide-diphossugar_trans"/>
</dbReference>
<dbReference type="Pfam" id="PF00534">
    <property type="entry name" value="Glycos_transf_1"/>
    <property type="match status" value="1"/>
</dbReference>
<sequence length="888" mass="97737">MRDSVRKFLYFVGHTIQADGRSGVQRVVVNLARELARIADVDFVTWDAPQNQLRYADRTELEQLFRSRTLPPGVKVNRYARRVDHRFADTLPAGEPVWLIQPEIAYHAPQGNDVFARIVAQCREYGIQVASIFYDLIPITNPDYALHRSVHTVYVNRLAQSDLILPISRYSADALLDHYVRLAGRAVAGAAAIASRIQAMPLPDRDDGILHPADAPARHPERMILSVGTVEPRKRQVELIRAFKALKDGPLRGWRLVMVGSLHPAVAQIFRSLTDDDPAIDYHGYLPDAEIEALYRRAAFSIFASNDEGFGLPICESLARGVPAVCAEFGSMREIAEGGGCLTVDVNDLAALTLALERMATDPALRARLDAEIRTRIFRGWADYAREVVSVVSARDDRIAAGQDRAVLRRALQDLGAGGQDASVAVRDLPLSAGVLQLCACDPAHPAAPAAVAGLPALPEGWSRAFLLRSETVGPLLGWTREAAAVLLSSDACLAPSAALDQVLIGLATVTSFTELPPGLMVGRPDHAELEEKGAEALAALMRRKALRRTVRDRERMLMALAGATEPAYAELRKAAGDQAEGALLTIAVSTYNRYPFLRENVRWLLEQTASCRDAVRLLVIDNDSTDGSWRLLREEFDGEPVEIRRNCANVGMLGNLRVCAAAVSTPFTWMIGDDDYIMPDAVPAVVMQLRERPELPFLFVNFGVYHRERFGNGDRAAGFIGERTVLAPEPSPSGSCMVREAAAEHDNLFTAIYPIVFRTDLAAACFNFPFDGAPFSTLVECVPTTRMILGTYPEAPAWWSAPVGIVGNAVNSWRHWRVRWHGAMMPEIIALADEAGVDPAKLRPWSEIHWDLFLEARGLYPDARFAEDVGPASLDCARRVFRRDPVA</sequence>